<dbReference type="GO" id="GO:0004368">
    <property type="term" value="F:glycerol-3-phosphate dehydrogenase (quinone) activity"/>
    <property type="evidence" value="ECO:0007669"/>
    <property type="project" value="InterPro"/>
</dbReference>
<sequence length="531" mass="58369">MDRNRGVNEIDDKQKVWDLAVIGGGASGLGVALDALSRGLSVVLVERSDFAKGTSSRSTKLLHGGVRYLAQGDITLVLEALKERGLIMRNAPHVSRKQAFIIPIYSLWDKLKYGVGLKVYDLMAGNLRIGKSQWLSRKAVVRRIPAIMEEGLRGGVIYYDGQFDDARLALNIAQTCSEMGGCILNYMKVTSLTKDENGIIDGVKLTDQISQRHHEIKAKAVVNATGVFADKILQMDNPEARRSIMPSQGAHLVLDLSFLGGKDALMIPETSDGRVLFGIPWHGKLVLGTTDTVIKDPKLEPRALEQEIDFILNTCAQYLVRQPTRKDVLSVYAGLRPLAAPKEKGAKTKEISRSHKVSVADSHLISIIGGKWTTFRKMGEDTLEALAGLKGLTLAKSTSSNIRIHGYPETTVEEGHLAIYGCDAAGIRDLISQNPNLGQRLHAQYPNTKAEVVWMVKNEMALKLEDVLARRMRILFLDAQAAIEMAPAVAKIMREELGLGEDWEKAEIGAFQQIAEGYLINQKITILPTSL</sequence>
<keyword evidence="3" id="KW-0285">Flavoprotein</keyword>
<keyword evidence="4" id="KW-0319">Glycerol metabolism</keyword>
<reference evidence="10" key="1">
    <citation type="submission" date="2018-08" db="EMBL/GenBank/DDBJ databases">
        <authorList>
            <person name="Liu Z.-W."/>
            <person name="Du Z.-J."/>
        </authorList>
    </citation>
    <scope>NUCLEOTIDE SEQUENCE [LARGE SCALE GENOMIC DNA]</scope>
    <source>
        <strain evidence="10">H4X</strain>
    </source>
</reference>
<dbReference type="PRINTS" id="PR01001">
    <property type="entry name" value="FADG3PDH"/>
</dbReference>
<dbReference type="InterPro" id="IPR031656">
    <property type="entry name" value="DAO_C"/>
</dbReference>
<feature type="domain" description="Alpha-glycerophosphate oxidase C-terminal" evidence="8">
    <location>
        <begin position="406"/>
        <end position="500"/>
    </location>
</feature>
<gene>
    <name evidence="9" type="ORF">DXT99_03125</name>
</gene>
<dbReference type="RefSeq" id="WP_115564061.1">
    <property type="nucleotide sequence ID" value="NZ_QRGR01000003.1"/>
</dbReference>
<dbReference type="InterPro" id="IPR000447">
    <property type="entry name" value="G3P_DH_FAD-dep"/>
</dbReference>
<evidence type="ECO:0000313" key="10">
    <source>
        <dbReference type="Proteomes" id="UP000256708"/>
    </source>
</evidence>
<evidence type="ECO:0000256" key="6">
    <source>
        <dbReference type="ARBA" id="ARBA00023002"/>
    </source>
</evidence>
<protein>
    <submittedName>
        <fullName evidence="9">Glycerol-3-phosphate dehydrogenase/oxidase</fullName>
    </submittedName>
</protein>
<dbReference type="PANTHER" id="PTHR11985">
    <property type="entry name" value="GLYCEROL-3-PHOSPHATE DEHYDROGENASE"/>
    <property type="match status" value="1"/>
</dbReference>
<comment type="cofactor">
    <cofactor evidence="1">
        <name>FAD</name>
        <dbReference type="ChEBI" id="CHEBI:57692"/>
    </cofactor>
</comment>
<name>A0A3D8LHD3_9BACT</name>
<comment type="similarity">
    <text evidence="2">Belongs to the FAD-dependent glycerol-3-phosphate dehydrogenase family.</text>
</comment>
<evidence type="ECO:0000256" key="2">
    <source>
        <dbReference type="ARBA" id="ARBA00007330"/>
    </source>
</evidence>
<dbReference type="Gene3D" id="1.10.8.870">
    <property type="entry name" value="Alpha-glycerophosphate oxidase, cap domain"/>
    <property type="match status" value="1"/>
</dbReference>
<dbReference type="InterPro" id="IPR036188">
    <property type="entry name" value="FAD/NAD-bd_sf"/>
</dbReference>
<dbReference type="Pfam" id="PF01266">
    <property type="entry name" value="DAO"/>
    <property type="match status" value="1"/>
</dbReference>
<evidence type="ECO:0000256" key="4">
    <source>
        <dbReference type="ARBA" id="ARBA00022798"/>
    </source>
</evidence>
<dbReference type="EMBL" id="QRGR01000003">
    <property type="protein sequence ID" value="RDV16787.1"/>
    <property type="molecule type" value="Genomic_DNA"/>
</dbReference>
<dbReference type="GO" id="GO:0046168">
    <property type="term" value="P:glycerol-3-phosphate catabolic process"/>
    <property type="evidence" value="ECO:0007669"/>
    <property type="project" value="TreeGrafter"/>
</dbReference>
<feature type="domain" description="FAD dependent oxidoreductase" evidence="7">
    <location>
        <begin position="18"/>
        <end position="341"/>
    </location>
</feature>
<keyword evidence="10" id="KW-1185">Reference proteome</keyword>
<dbReference type="AlphaFoldDB" id="A0A3D8LHD3"/>
<evidence type="ECO:0000313" key="9">
    <source>
        <dbReference type="EMBL" id="RDV16787.1"/>
    </source>
</evidence>
<evidence type="ECO:0000256" key="1">
    <source>
        <dbReference type="ARBA" id="ARBA00001974"/>
    </source>
</evidence>
<dbReference type="GO" id="GO:0006071">
    <property type="term" value="P:glycerol metabolic process"/>
    <property type="evidence" value="ECO:0007669"/>
    <property type="project" value="UniProtKB-KW"/>
</dbReference>
<proteinExistence type="inferred from homology"/>
<evidence type="ECO:0000259" key="7">
    <source>
        <dbReference type="Pfam" id="PF01266"/>
    </source>
</evidence>
<dbReference type="Gene3D" id="3.30.9.10">
    <property type="entry name" value="D-Amino Acid Oxidase, subunit A, domain 2"/>
    <property type="match status" value="1"/>
</dbReference>
<evidence type="ECO:0000259" key="8">
    <source>
        <dbReference type="Pfam" id="PF16901"/>
    </source>
</evidence>
<organism evidence="9 10">
    <name type="scientific">Pontibacter diazotrophicus</name>
    <dbReference type="NCBI Taxonomy" id="1400979"/>
    <lineage>
        <taxon>Bacteria</taxon>
        <taxon>Pseudomonadati</taxon>
        <taxon>Bacteroidota</taxon>
        <taxon>Cytophagia</taxon>
        <taxon>Cytophagales</taxon>
        <taxon>Hymenobacteraceae</taxon>
        <taxon>Pontibacter</taxon>
    </lineage>
</organism>
<comment type="caution">
    <text evidence="9">The sequence shown here is derived from an EMBL/GenBank/DDBJ whole genome shotgun (WGS) entry which is preliminary data.</text>
</comment>
<dbReference type="SUPFAM" id="SSF51905">
    <property type="entry name" value="FAD/NAD(P)-binding domain"/>
    <property type="match status" value="1"/>
</dbReference>
<accession>A0A3D8LHD3</accession>
<keyword evidence="6" id="KW-0560">Oxidoreductase</keyword>
<dbReference type="PANTHER" id="PTHR11985:SF35">
    <property type="entry name" value="ANAEROBIC GLYCEROL-3-PHOSPHATE DEHYDROGENASE SUBUNIT A"/>
    <property type="match status" value="1"/>
</dbReference>
<dbReference type="Proteomes" id="UP000256708">
    <property type="component" value="Unassembled WGS sequence"/>
</dbReference>
<dbReference type="Pfam" id="PF16901">
    <property type="entry name" value="DAO_C"/>
    <property type="match status" value="1"/>
</dbReference>
<dbReference type="Gene3D" id="3.50.50.60">
    <property type="entry name" value="FAD/NAD(P)-binding domain"/>
    <property type="match status" value="1"/>
</dbReference>
<dbReference type="InterPro" id="IPR006076">
    <property type="entry name" value="FAD-dep_OxRdtase"/>
</dbReference>
<keyword evidence="5" id="KW-0274">FAD</keyword>
<dbReference type="InterPro" id="IPR038299">
    <property type="entry name" value="DAO_C_sf"/>
</dbReference>
<dbReference type="OrthoDB" id="9766796at2"/>
<evidence type="ECO:0000256" key="3">
    <source>
        <dbReference type="ARBA" id="ARBA00022630"/>
    </source>
</evidence>
<evidence type="ECO:0000256" key="5">
    <source>
        <dbReference type="ARBA" id="ARBA00022827"/>
    </source>
</evidence>